<keyword evidence="4 5" id="KW-0067">ATP-binding</keyword>
<keyword evidence="2 5" id="KW-0547">Nucleotide-binding</keyword>
<evidence type="ECO:0000313" key="7">
    <source>
        <dbReference type="EMBL" id="KGD73693.1"/>
    </source>
</evidence>
<evidence type="ECO:0000259" key="6">
    <source>
        <dbReference type="Pfam" id="PF01636"/>
    </source>
</evidence>
<evidence type="ECO:0000256" key="3">
    <source>
        <dbReference type="ARBA" id="ARBA00022777"/>
    </source>
</evidence>
<dbReference type="Pfam" id="PF01636">
    <property type="entry name" value="APH"/>
    <property type="match status" value="1"/>
</dbReference>
<name>A0A095UGX6_9GAMM</name>
<dbReference type="GO" id="GO:0009229">
    <property type="term" value="P:thiamine diphosphate biosynthetic process"/>
    <property type="evidence" value="ECO:0007669"/>
    <property type="project" value="UniProtKB-UniRule"/>
</dbReference>
<dbReference type="eggNOG" id="COG0510">
    <property type="taxonomic scope" value="Bacteria"/>
</dbReference>
<evidence type="ECO:0000256" key="1">
    <source>
        <dbReference type="ARBA" id="ARBA00022679"/>
    </source>
</evidence>
<dbReference type="NCBIfam" id="NF007620">
    <property type="entry name" value="PRK10271.1"/>
    <property type="match status" value="1"/>
</dbReference>
<evidence type="ECO:0000256" key="5">
    <source>
        <dbReference type="HAMAP-Rule" id="MF_01604"/>
    </source>
</evidence>
<dbReference type="SUPFAM" id="SSF56112">
    <property type="entry name" value="Protein kinase-like (PK-like)"/>
    <property type="match status" value="1"/>
</dbReference>
<dbReference type="AlphaFoldDB" id="A0A095UGX6"/>
<dbReference type="UniPathway" id="UPA00060">
    <property type="reaction ID" value="UER00596"/>
</dbReference>
<comment type="catalytic activity">
    <reaction evidence="5">
        <text>thiamine + ATP = thiamine phosphate + ADP + H(+)</text>
        <dbReference type="Rhea" id="RHEA:12012"/>
        <dbReference type="ChEBI" id="CHEBI:15378"/>
        <dbReference type="ChEBI" id="CHEBI:18385"/>
        <dbReference type="ChEBI" id="CHEBI:30616"/>
        <dbReference type="ChEBI" id="CHEBI:37575"/>
        <dbReference type="ChEBI" id="CHEBI:456216"/>
        <dbReference type="EC" id="2.7.1.89"/>
    </reaction>
</comment>
<feature type="domain" description="Aminoglycoside phosphotransferase" evidence="6">
    <location>
        <begin position="31"/>
        <end position="229"/>
    </location>
</feature>
<evidence type="ECO:0000256" key="4">
    <source>
        <dbReference type="ARBA" id="ARBA00022840"/>
    </source>
</evidence>
<dbReference type="InterPro" id="IPR011009">
    <property type="entry name" value="Kinase-like_dom_sf"/>
</dbReference>
<comment type="similarity">
    <text evidence="5">Belongs to the thiamine kinase family.</text>
</comment>
<dbReference type="InterPro" id="IPR014093">
    <property type="entry name" value="Thiamine_kinase"/>
</dbReference>
<protein>
    <recommendedName>
        <fullName evidence="5">Thiamine kinase</fullName>
        <ecNumber evidence="5">2.7.1.89</ecNumber>
    </recommendedName>
</protein>
<dbReference type="EC" id="2.7.1.89" evidence="5"/>
<dbReference type="HAMAP" id="MF_01604">
    <property type="entry name" value="Thiamine_kinase"/>
    <property type="match status" value="1"/>
</dbReference>
<accession>A0A095UGX6</accession>
<organism evidence="7 8">
    <name type="scientific">Tatumella morbirosei</name>
    <dbReference type="NCBI Taxonomy" id="642227"/>
    <lineage>
        <taxon>Bacteria</taxon>
        <taxon>Pseudomonadati</taxon>
        <taxon>Pseudomonadota</taxon>
        <taxon>Gammaproteobacteria</taxon>
        <taxon>Enterobacterales</taxon>
        <taxon>Erwiniaceae</taxon>
        <taxon>Tatumella</taxon>
    </lineage>
</organism>
<dbReference type="Proteomes" id="UP000029577">
    <property type="component" value="Unassembled WGS sequence"/>
</dbReference>
<keyword evidence="8" id="KW-1185">Reference proteome</keyword>
<dbReference type="RefSeq" id="WP_038020107.1">
    <property type="nucleotide sequence ID" value="NZ_JPKR02000002.1"/>
</dbReference>
<dbReference type="STRING" id="642227.HA49_10615"/>
<dbReference type="EMBL" id="JPKR02000002">
    <property type="protein sequence ID" value="KGD73693.1"/>
    <property type="molecule type" value="Genomic_DNA"/>
</dbReference>
<proteinExistence type="inferred from homology"/>
<comment type="caution">
    <text evidence="7">The sequence shown here is derived from an EMBL/GenBank/DDBJ whole genome shotgun (WGS) entry which is preliminary data.</text>
</comment>
<comment type="function">
    <text evidence="5">Catalyzes the phosphorylation of thiamine to thiamine phosphate.</text>
</comment>
<sequence length="275" mass="32033">MPASPIDPSLLQLVRQSQPAELSAGCFFPLSGLSHHSFKIVLPQQNLLARRQPRLPIPFVDRRREYRVLKKLSAGGMVKRPVGYNQHWLLLSWQPGETLSSQEFAEYLRPVCRALVHLHHQPLTGYRLSLTALLEKYWQLCRQKTHHWLQFWQRLKSQGEPLPLRLVPIHMDIHAGNVVKDSQCCRFIDWEYTADGDIALDLAVICLNDSANETQWIDYYAGIAGLTPERLARQVNRWKPWLKLLMACWYQLRAEQTASPQMQTLARQYWQNLSF</sequence>
<dbReference type="Gene3D" id="3.90.1200.10">
    <property type="match status" value="1"/>
</dbReference>
<evidence type="ECO:0000256" key="2">
    <source>
        <dbReference type="ARBA" id="ARBA00022741"/>
    </source>
</evidence>
<dbReference type="GO" id="GO:0006772">
    <property type="term" value="P:thiamine metabolic process"/>
    <property type="evidence" value="ECO:0007669"/>
    <property type="project" value="InterPro"/>
</dbReference>
<keyword evidence="1 5" id="KW-0808">Transferase</keyword>
<gene>
    <name evidence="5" type="primary">thiK</name>
    <name evidence="7" type="ORF">HA49_10615</name>
</gene>
<keyword evidence="3 5" id="KW-0418">Kinase</keyword>
<comment type="pathway">
    <text evidence="5">Cofactor biosynthesis; thiamine diphosphate biosynthesis; thiamine phosphate from thiamine: step 1/1.</text>
</comment>
<dbReference type="GO" id="GO:0005524">
    <property type="term" value="F:ATP binding"/>
    <property type="evidence" value="ECO:0007669"/>
    <property type="project" value="UniProtKB-KW"/>
</dbReference>
<dbReference type="GO" id="GO:0019165">
    <property type="term" value="F:thiamine kinase activity"/>
    <property type="evidence" value="ECO:0007669"/>
    <property type="project" value="UniProtKB-UniRule"/>
</dbReference>
<dbReference type="OrthoDB" id="179763at2"/>
<evidence type="ECO:0000313" key="8">
    <source>
        <dbReference type="Proteomes" id="UP000029577"/>
    </source>
</evidence>
<dbReference type="InterPro" id="IPR002575">
    <property type="entry name" value="Aminoglycoside_PTrfase"/>
</dbReference>
<reference evidence="7" key="1">
    <citation type="submission" date="2014-12" db="EMBL/GenBank/DDBJ databases">
        <title>The draft genome of the Tatumella morbirosei type strain, LMG23360T isolated from pineapple rot.</title>
        <authorList>
            <person name="Smits T.H."/>
            <person name="Palmer M."/>
            <person name="Venter S.N."/>
            <person name="Duffy B."/>
            <person name="Steenkamp E.T."/>
            <person name="Chan W.Y."/>
            <person name="Coutinho T.A."/>
            <person name="Coetzee M.P."/>
            <person name="De Maayer P."/>
        </authorList>
    </citation>
    <scope>NUCLEOTIDE SEQUENCE [LARGE SCALE GENOMIC DNA]</scope>
    <source>
        <strain evidence="7">LMG 23360</strain>
    </source>
</reference>